<dbReference type="PANTHER" id="PTHR33048:SF96">
    <property type="entry name" value="INTEGRAL MEMBRANE PROTEIN"/>
    <property type="match status" value="1"/>
</dbReference>
<feature type="transmembrane region" description="Helical" evidence="6">
    <location>
        <begin position="43"/>
        <end position="65"/>
    </location>
</feature>
<proteinExistence type="inferred from homology"/>
<protein>
    <recommendedName>
        <fullName evidence="7">Rhodopsin domain-containing protein</fullName>
    </recommendedName>
</protein>
<comment type="similarity">
    <text evidence="5">Belongs to the SAT4 family.</text>
</comment>
<comment type="subcellular location">
    <subcellularLocation>
        <location evidence="1">Membrane</location>
        <topology evidence="1">Multi-pass membrane protein</topology>
    </subcellularLocation>
</comment>
<evidence type="ECO:0000259" key="7">
    <source>
        <dbReference type="Pfam" id="PF20684"/>
    </source>
</evidence>
<keyword evidence="4 6" id="KW-0472">Membrane</keyword>
<dbReference type="AlphaFoldDB" id="A0A2T3Z6H1"/>
<sequence length="301" mass="33705">MAIEGKGEVLFIIQIICLSFTWISVCLRLYTKTQVLDGNKWEDYLMYLAFFLYNTQSIFVIYGIALGGIGQPVTDLTASQIRIALAAWYVCESIYGPLSAFVRTSIGIFIIRLSAKTTKASAAKTIILASLSLMWAFTIVYLFINIFQCSPVPFYWRQFEENHAHGSCRNSKRVPVAAICHSVFAALCDCILGFLPIWTLWRGQFGSLKHFSLLGLLSFGIVAGVVMIVRIPYIRILEVSANFLAETVDVAICSIIEPCLGIVAGCLPAMWSLRRIVKRWWFRDEPHQTHSARGLVPSGND</sequence>
<keyword evidence="2 6" id="KW-0812">Transmembrane</keyword>
<dbReference type="InterPro" id="IPR052337">
    <property type="entry name" value="SAT4-like"/>
</dbReference>
<feature type="transmembrane region" description="Helical" evidence="6">
    <location>
        <begin position="213"/>
        <end position="236"/>
    </location>
</feature>
<dbReference type="InterPro" id="IPR049326">
    <property type="entry name" value="Rhodopsin_dom_fungi"/>
</dbReference>
<dbReference type="Pfam" id="PF20684">
    <property type="entry name" value="Fung_rhodopsin"/>
    <property type="match status" value="1"/>
</dbReference>
<evidence type="ECO:0000256" key="4">
    <source>
        <dbReference type="ARBA" id="ARBA00023136"/>
    </source>
</evidence>
<reference evidence="8 9" key="1">
    <citation type="submission" date="2016-07" db="EMBL/GenBank/DDBJ databases">
        <title>Multiple horizontal gene transfer events from other fungi enriched the ability of initially mycotrophic Trichoderma (Ascomycota) to feed on dead plant biomass.</title>
        <authorList>
            <consortium name="DOE Joint Genome Institute"/>
            <person name="Aerts A."/>
            <person name="Atanasova L."/>
            <person name="Chenthamara K."/>
            <person name="Zhang J."/>
            <person name="Grujic M."/>
            <person name="Henrissat B."/>
            <person name="Kuo A."/>
            <person name="Salamov A."/>
            <person name="Lipzen A."/>
            <person name="Labutti K."/>
            <person name="Barry K."/>
            <person name="Miao Y."/>
            <person name="Rahimi M.J."/>
            <person name="Shen Q."/>
            <person name="Grigoriev I.V."/>
            <person name="Kubicek C.P."/>
            <person name="Druzhinina I.S."/>
        </authorList>
    </citation>
    <scope>NUCLEOTIDE SEQUENCE [LARGE SCALE GENOMIC DNA]</scope>
    <source>
        <strain evidence="8 9">CBS 433.97</strain>
    </source>
</reference>
<organism evidence="8 9">
    <name type="scientific">Trichoderma asperellum (strain ATCC 204424 / CBS 433.97 / NBRC 101777)</name>
    <dbReference type="NCBI Taxonomy" id="1042311"/>
    <lineage>
        <taxon>Eukaryota</taxon>
        <taxon>Fungi</taxon>
        <taxon>Dikarya</taxon>
        <taxon>Ascomycota</taxon>
        <taxon>Pezizomycotina</taxon>
        <taxon>Sordariomycetes</taxon>
        <taxon>Hypocreomycetidae</taxon>
        <taxon>Hypocreales</taxon>
        <taxon>Hypocreaceae</taxon>
        <taxon>Trichoderma</taxon>
    </lineage>
</organism>
<evidence type="ECO:0000256" key="5">
    <source>
        <dbReference type="ARBA" id="ARBA00038359"/>
    </source>
</evidence>
<evidence type="ECO:0000256" key="3">
    <source>
        <dbReference type="ARBA" id="ARBA00022989"/>
    </source>
</evidence>
<evidence type="ECO:0000313" key="9">
    <source>
        <dbReference type="Proteomes" id="UP000240493"/>
    </source>
</evidence>
<feature type="transmembrane region" description="Helical" evidence="6">
    <location>
        <begin position="126"/>
        <end position="147"/>
    </location>
</feature>
<dbReference type="GO" id="GO:0016020">
    <property type="term" value="C:membrane"/>
    <property type="evidence" value="ECO:0007669"/>
    <property type="project" value="UniProtKB-SubCell"/>
</dbReference>
<feature type="domain" description="Rhodopsin" evidence="7">
    <location>
        <begin position="27"/>
        <end position="273"/>
    </location>
</feature>
<feature type="transmembrane region" description="Helical" evidence="6">
    <location>
        <begin position="12"/>
        <end position="31"/>
    </location>
</feature>
<dbReference type="OrthoDB" id="3936451at2759"/>
<dbReference type="EMBL" id="KZ679263">
    <property type="protein sequence ID" value="PTB40403.1"/>
    <property type="molecule type" value="Genomic_DNA"/>
</dbReference>
<evidence type="ECO:0000256" key="2">
    <source>
        <dbReference type="ARBA" id="ARBA00022692"/>
    </source>
</evidence>
<evidence type="ECO:0000313" key="8">
    <source>
        <dbReference type="EMBL" id="PTB40403.1"/>
    </source>
</evidence>
<dbReference type="Proteomes" id="UP000240493">
    <property type="component" value="Unassembled WGS sequence"/>
</dbReference>
<gene>
    <name evidence="8" type="ORF">M441DRAFT_142619</name>
</gene>
<feature type="transmembrane region" description="Helical" evidence="6">
    <location>
        <begin position="94"/>
        <end position="114"/>
    </location>
</feature>
<feature type="transmembrane region" description="Helical" evidence="6">
    <location>
        <begin position="176"/>
        <end position="201"/>
    </location>
</feature>
<keyword evidence="3 6" id="KW-1133">Transmembrane helix</keyword>
<name>A0A2T3Z6H1_TRIA4</name>
<keyword evidence="9" id="KW-1185">Reference proteome</keyword>
<evidence type="ECO:0000256" key="1">
    <source>
        <dbReference type="ARBA" id="ARBA00004141"/>
    </source>
</evidence>
<evidence type="ECO:0000256" key="6">
    <source>
        <dbReference type="SAM" id="Phobius"/>
    </source>
</evidence>
<accession>A0A2T3Z6H1</accession>
<dbReference type="PANTHER" id="PTHR33048">
    <property type="entry name" value="PTH11-LIKE INTEGRAL MEMBRANE PROTEIN (AFU_ORTHOLOGUE AFUA_5G11245)"/>
    <property type="match status" value="1"/>
</dbReference>